<dbReference type="AlphaFoldDB" id="A0A9D1S547"/>
<dbReference type="InterPro" id="IPR020103">
    <property type="entry name" value="PsdUridine_synth_cat_dom_sf"/>
</dbReference>
<evidence type="ECO:0000259" key="6">
    <source>
        <dbReference type="SMART" id="SM00363"/>
    </source>
</evidence>
<dbReference type="Pfam" id="PF01479">
    <property type="entry name" value="S4"/>
    <property type="match status" value="1"/>
</dbReference>
<dbReference type="Pfam" id="PF00849">
    <property type="entry name" value="PseudoU_synth_2"/>
    <property type="match status" value="1"/>
</dbReference>
<evidence type="ECO:0000313" key="8">
    <source>
        <dbReference type="Proteomes" id="UP000824123"/>
    </source>
</evidence>
<evidence type="ECO:0000256" key="3">
    <source>
        <dbReference type="ARBA" id="ARBA00023235"/>
    </source>
</evidence>
<dbReference type="EC" id="5.4.99.-" evidence="5"/>
<dbReference type="InterPro" id="IPR002942">
    <property type="entry name" value="S4_RNA-bd"/>
</dbReference>
<dbReference type="InterPro" id="IPR042092">
    <property type="entry name" value="PsdUridine_s_RsuA/RluB/E/F_cat"/>
</dbReference>
<dbReference type="InterPro" id="IPR020094">
    <property type="entry name" value="TruA/RsuA/RluB/E/F_N"/>
</dbReference>
<feature type="domain" description="RNA-binding S4" evidence="6">
    <location>
        <begin position="1"/>
        <end position="59"/>
    </location>
</feature>
<reference evidence="7" key="2">
    <citation type="journal article" date="2021" name="PeerJ">
        <title>Extensive microbial diversity within the chicken gut microbiome revealed by metagenomics and culture.</title>
        <authorList>
            <person name="Gilroy R."/>
            <person name="Ravi A."/>
            <person name="Getino M."/>
            <person name="Pursley I."/>
            <person name="Horton D.L."/>
            <person name="Alikhan N.F."/>
            <person name="Baker D."/>
            <person name="Gharbi K."/>
            <person name="Hall N."/>
            <person name="Watson M."/>
            <person name="Adriaenssens E.M."/>
            <person name="Foster-Nyarko E."/>
            <person name="Jarju S."/>
            <person name="Secka A."/>
            <person name="Antonio M."/>
            <person name="Oren A."/>
            <person name="Chaudhuri R.R."/>
            <person name="La Ragione R."/>
            <person name="Hildebrand F."/>
            <person name="Pallen M.J."/>
        </authorList>
    </citation>
    <scope>NUCLEOTIDE SEQUENCE</scope>
    <source>
        <strain evidence="7">ChiSxjej2B14-8506</strain>
    </source>
</reference>
<evidence type="ECO:0000256" key="2">
    <source>
        <dbReference type="ARBA" id="ARBA00022884"/>
    </source>
</evidence>
<name>A0A9D1S547_9FIRM</name>
<dbReference type="PANTHER" id="PTHR47683:SF4">
    <property type="entry name" value="PSEUDOURIDINE SYNTHASE"/>
    <property type="match status" value="1"/>
</dbReference>
<dbReference type="GO" id="GO:0000455">
    <property type="term" value="P:enzyme-directed rRNA pseudouridine synthesis"/>
    <property type="evidence" value="ECO:0007669"/>
    <property type="project" value="UniProtKB-ARBA"/>
</dbReference>
<sequence length="239" mass="26675">MRLDRYISAITGLSRRDVKAALARGRVRVDGASVRDAAQQLDEHSARVELDGRLLEYRRHMHVMLNKPAGVLTATEDRTQPTVLDLLPEQLRVRGITPVGRLDKDTTGLLLLTTDGQLAHRLISPRHHVDKVYIARVDGALDESDVRAFAQGMELSDFTALPAELAIVRPDLARVTLGEGKYHQVKRMFAARGKPVLELKRVRMGAIALDERLAPGESRELSADERRELYRCAGMDEAD</sequence>
<dbReference type="EMBL" id="DVNK01000039">
    <property type="protein sequence ID" value="HIU46927.1"/>
    <property type="molecule type" value="Genomic_DNA"/>
</dbReference>
<dbReference type="SUPFAM" id="SSF55174">
    <property type="entry name" value="Alpha-L RNA-binding motif"/>
    <property type="match status" value="1"/>
</dbReference>
<dbReference type="Gene3D" id="3.30.70.580">
    <property type="entry name" value="Pseudouridine synthase I, catalytic domain, N-terminal subdomain"/>
    <property type="match status" value="1"/>
</dbReference>
<dbReference type="CDD" id="cd02553">
    <property type="entry name" value="PseudoU_synth_RsuA"/>
    <property type="match status" value="1"/>
</dbReference>
<dbReference type="NCBIfam" id="TIGR00093">
    <property type="entry name" value="pseudouridine synthase"/>
    <property type="match status" value="1"/>
</dbReference>
<dbReference type="FunFam" id="3.30.70.1560:FF:000001">
    <property type="entry name" value="Pseudouridine synthase"/>
    <property type="match status" value="1"/>
</dbReference>
<dbReference type="InterPro" id="IPR000748">
    <property type="entry name" value="PsdUridine_synth_RsuA/RluB/E/F"/>
</dbReference>
<comment type="caution">
    <text evidence="7">The sequence shown here is derived from an EMBL/GenBank/DDBJ whole genome shotgun (WGS) entry which is preliminary data.</text>
</comment>
<dbReference type="GO" id="GO:0005829">
    <property type="term" value="C:cytosol"/>
    <property type="evidence" value="ECO:0007669"/>
    <property type="project" value="UniProtKB-ARBA"/>
</dbReference>
<dbReference type="Gene3D" id="3.30.70.1560">
    <property type="entry name" value="Alpha-L RNA-binding motif"/>
    <property type="match status" value="1"/>
</dbReference>
<dbReference type="PANTHER" id="PTHR47683">
    <property type="entry name" value="PSEUDOURIDINE SYNTHASE FAMILY PROTEIN-RELATED"/>
    <property type="match status" value="1"/>
</dbReference>
<gene>
    <name evidence="7" type="ORF">IAC59_06680</name>
</gene>
<dbReference type="InterPro" id="IPR050343">
    <property type="entry name" value="RsuA_PseudoU_synthase"/>
</dbReference>
<dbReference type="GO" id="GO:0003723">
    <property type="term" value="F:RNA binding"/>
    <property type="evidence" value="ECO:0007669"/>
    <property type="project" value="UniProtKB-KW"/>
</dbReference>
<dbReference type="InterPro" id="IPR006145">
    <property type="entry name" value="PsdUridine_synth_RsuA/RluA"/>
</dbReference>
<keyword evidence="3 5" id="KW-0413">Isomerase</keyword>
<evidence type="ECO:0000256" key="4">
    <source>
        <dbReference type="PROSITE-ProRule" id="PRU00182"/>
    </source>
</evidence>
<evidence type="ECO:0000256" key="1">
    <source>
        <dbReference type="ARBA" id="ARBA00008348"/>
    </source>
</evidence>
<dbReference type="SUPFAM" id="SSF55120">
    <property type="entry name" value="Pseudouridine synthase"/>
    <property type="match status" value="1"/>
</dbReference>
<dbReference type="InterPro" id="IPR036986">
    <property type="entry name" value="S4_RNA-bd_sf"/>
</dbReference>
<proteinExistence type="inferred from homology"/>
<evidence type="ECO:0000313" key="7">
    <source>
        <dbReference type="EMBL" id="HIU46927.1"/>
    </source>
</evidence>
<protein>
    <recommendedName>
        <fullName evidence="5">Pseudouridine synthase</fullName>
        <ecNumber evidence="5">5.4.99.-</ecNumber>
    </recommendedName>
</protein>
<dbReference type="PROSITE" id="PS01149">
    <property type="entry name" value="PSI_RSU"/>
    <property type="match status" value="1"/>
</dbReference>
<dbReference type="GO" id="GO:0120159">
    <property type="term" value="F:rRNA pseudouridine synthase activity"/>
    <property type="evidence" value="ECO:0007669"/>
    <property type="project" value="UniProtKB-ARBA"/>
</dbReference>
<evidence type="ECO:0000256" key="5">
    <source>
        <dbReference type="RuleBase" id="RU003887"/>
    </source>
</evidence>
<dbReference type="PROSITE" id="PS50889">
    <property type="entry name" value="S4"/>
    <property type="match status" value="1"/>
</dbReference>
<accession>A0A9D1S547</accession>
<reference evidence="7" key="1">
    <citation type="submission" date="2020-10" db="EMBL/GenBank/DDBJ databases">
        <authorList>
            <person name="Gilroy R."/>
        </authorList>
    </citation>
    <scope>NUCLEOTIDE SEQUENCE</scope>
    <source>
        <strain evidence="7">ChiSxjej2B14-8506</strain>
    </source>
</reference>
<dbReference type="CDD" id="cd00165">
    <property type="entry name" value="S4"/>
    <property type="match status" value="1"/>
</dbReference>
<dbReference type="InterPro" id="IPR018496">
    <property type="entry name" value="PsdUridine_synth_RsuA/RluB_CS"/>
</dbReference>
<dbReference type="Proteomes" id="UP000824123">
    <property type="component" value="Unassembled WGS sequence"/>
</dbReference>
<dbReference type="Gene3D" id="3.10.290.10">
    <property type="entry name" value="RNA-binding S4 domain"/>
    <property type="match status" value="1"/>
</dbReference>
<comment type="similarity">
    <text evidence="1 5">Belongs to the pseudouridine synthase RsuA family.</text>
</comment>
<organism evidence="7 8">
    <name type="scientific">Candidatus Fimadaptatus faecigallinarum</name>
    <dbReference type="NCBI Taxonomy" id="2840814"/>
    <lineage>
        <taxon>Bacteria</taxon>
        <taxon>Bacillati</taxon>
        <taxon>Bacillota</taxon>
        <taxon>Clostridia</taxon>
        <taxon>Eubacteriales</taxon>
        <taxon>Candidatus Fimadaptatus</taxon>
    </lineage>
</organism>
<dbReference type="SMART" id="SM00363">
    <property type="entry name" value="S4"/>
    <property type="match status" value="1"/>
</dbReference>
<keyword evidence="2 4" id="KW-0694">RNA-binding</keyword>